<comment type="subcellular location">
    <subcellularLocation>
        <location evidence="21">Cytoplasm</location>
    </subcellularLocation>
</comment>
<feature type="domain" description="3-dehydroquinate synthase N-terminal" evidence="22">
    <location>
        <begin position="253"/>
        <end position="363"/>
    </location>
</feature>
<keyword evidence="8 20" id="KW-0808">Transferase</keyword>
<dbReference type="InterPro" id="IPR056179">
    <property type="entry name" value="DHQS_C"/>
</dbReference>
<evidence type="ECO:0000313" key="25">
    <source>
        <dbReference type="Proteomes" id="UP000285596"/>
    </source>
</evidence>
<proteinExistence type="inferred from homology"/>
<dbReference type="PROSITE" id="PS01128">
    <property type="entry name" value="SHIKIMATE_KINASE"/>
    <property type="match status" value="1"/>
</dbReference>
<keyword evidence="10 21" id="KW-0547">Nucleotide-binding</keyword>
<keyword evidence="11 20" id="KW-0418">Kinase</keyword>
<evidence type="ECO:0000256" key="14">
    <source>
        <dbReference type="ARBA" id="ARBA00023027"/>
    </source>
</evidence>
<dbReference type="Gene3D" id="1.20.1090.10">
    <property type="entry name" value="Dehydroquinate synthase-like - alpha domain"/>
    <property type="match status" value="1"/>
</dbReference>
<evidence type="ECO:0000256" key="16">
    <source>
        <dbReference type="ARBA" id="ARBA00023239"/>
    </source>
</evidence>
<evidence type="ECO:0000256" key="11">
    <source>
        <dbReference type="ARBA" id="ARBA00022777"/>
    </source>
</evidence>
<evidence type="ECO:0000256" key="1">
    <source>
        <dbReference type="ARBA" id="ARBA00001393"/>
    </source>
</evidence>
<comment type="function">
    <text evidence="20">Catalyzes the specific phosphorylation of the 3-hydroxyl group of shikimic acid using ATP as a cosubstrate.</text>
</comment>
<organism evidence="24 25">
    <name type="scientific">Streptomyces globisporus</name>
    <dbReference type="NCBI Taxonomy" id="1908"/>
    <lineage>
        <taxon>Bacteria</taxon>
        <taxon>Bacillati</taxon>
        <taxon>Actinomycetota</taxon>
        <taxon>Actinomycetes</taxon>
        <taxon>Kitasatosporales</taxon>
        <taxon>Streptomycetaceae</taxon>
        <taxon>Streptomyces</taxon>
    </lineage>
</organism>
<dbReference type="HAMAP" id="MF_00109">
    <property type="entry name" value="Shikimate_kinase"/>
    <property type="match status" value="1"/>
</dbReference>
<comment type="pathway">
    <text evidence="4 20">Metabolic intermediate biosynthesis; chorismate biosynthesis; chorismate from D-erythrose 4-phosphate and phosphoenolpyruvate: step 5/7.</text>
</comment>
<keyword evidence="15 21" id="KW-0057">Aromatic amino acid biosynthesis</keyword>
<feature type="binding site" evidence="20">
    <location>
        <position position="136"/>
    </location>
    <ligand>
        <name>substrate</name>
    </ligand>
</feature>
<comment type="function">
    <text evidence="21">Catalyzes the conversion of 3-deoxy-D-arabino-heptulosonate 7-phosphate (DAHP) to dehydroquinate (DHQ).</text>
</comment>
<feature type="binding site" evidence="20">
    <location>
        <position position="35"/>
    </location>
    <ligand>
        <name>substrate</name>
    </ligand>
</feature>
<evidence type="ECO:0000256" key="15">
    <source>
        <dbReference type="ARBA" id="ARBA00023141"/>
    </source>
</evidence>
<dbReference type="NCBIfam" id="TIGR01357">
    <property type="entry name" value="aroB"/>
    <property type="match status" value="1"/>
</dbReference>
<accession>A0A423UTF7</accession>
<keyword evidence="18 21" id="KW-0170">Cobalt</keyword>
<dbReference type="CDD" id="cd08195">
    <property type="entry name" value="DHQS"/>
    <property type="match status" value="1"/>
</dbReference>
<comment type="catalytic activity">
    <reaction evidence="19 20">
        <text>shikimate + ATP = 3-phosphoshikimate + ADP + H(+)</text>
        <dbReference type="Rhea" id="RHEA:13121"/>
        <dbReference type="ChEBI" id="CHEBI:15378"/>
        <dbReference type="ChEBI" id="CHEBI:30616"/>
        <dbReference type="ChEBI" id="CHEBI:36208"/>
        <dbReference type="ChEBI" id="CHEBI:145989"/>
        <dbReference type="ChEBI" id="CHEBI:456216"/>
        <dbReference type="EC" id="2.7.1.71"/>
    </reaction>
</comment>
<gene>
    <name evidence="21" type="primary">aroB</name>
    <name evidence="20" type="synonym">aroK</name>
    <name evidence="24" type="ORF">D3105_26450</name>
</gene>
<protein>
    <recommendedName>
        <fullName evidence="20 21">Multifunctional fusion protein</fullName>
    </recommendedName>
    <domain>
        <recommendedName>
            <fullName evidence="20">Shikimate kinase</fullName>
            <shortName evidence="20">SK</shortName>
            <ecNumber evidence="20">2.7.1.71</ecNumber>
        </recommendedName>
    </domain>
    <domain>
        <recommendedName>
            <fullName evidence="21">3-dehydroquinate synthase</fullName>
            <shortName evidence="21">DHQS</shortName>
            <ecNumber evidence="21">4.2.3.4</ecNumber>
        </recommendedName>
    </domain>
</protein>
<dbReference type="RefSeq" id="WP_118905518.1">
    <property type="nucleotide sequence ID" value="NZ_QWFA01000176.1"/>
</dbReference>
<dbReference type="PANTHER" id="PTHR43622:SF7">
    <property type="entry name" value="3-DEHYDROQUINATE SYNTHASE, CHLOROPLASTIC"/>
    <property type="match status" value="1"/>
</dbReference>
<feature type="binding site" evidence="20">
    <location>
        <begin position="13"/>
        <end position="18"/>
    </location>
    <ligand>
        <name>ATP</name>
        <dbReference type="ChEBI" id="CHEBI:30616"/>
    </ligand>
</feature>
<evidence type="ECO:0000256" key="3">
    <source>
        <dbReference type="ARBA" id="ARBA00004661"/>
    </source>
</evidence>
<dbReference type="UniPathway" id="UPA00053">
    <property type="reaction ID" value="UER00085"/>
</dbReference>
<dbReference type="GO" id="GO:0003856">
    <property type="term" value="F:3-dehydroquinate synthase activity"/>
    <property type="evidence" value="ECO:0007669"/>
    <property type="project" value="UniProtKB-UniRule"/>
</dbReference>
<feature type="binding site" evidence="21">
    <location>
        <begin position="291"/>
        <end position="295"/>
    </location>
    <ligand>
        <name>NAD(+)</name>
        <dbReference type="ChEBI" id="CHEBI:57540"/>
    </ligand>
</feature>
<keyword evidence="13 20" id="KW-0067">ATP-binding</keyword>
<dbReference type="GO" id="GO:0009073">
    <property type="term" value="P:aromatic amino acid family biosynthetic process"/>
    <property type="evidence" value="ECO:0007669"/>
    <property type="project" value="UniProtKB-KW"/>
</dbReference>
<feature type="binding site" evidence="21">
    <location>
        <position position="337"/>
    </location>
    <ligand>
        <name>NAD(+)</name>
        <dbReference type="ChEBI" id="CHEBI:57540"/>
    </ligand>
</feature>
<dbReference type="FunFam" id="3.40.50.1970:FF:000012">
    <property type="entry name" value="3-dehydroquinate synthase"/>
    <property type="match status" value="1"/>
</dbReference>
<evidence type="ECO:0000256" key="8">
    <source>
        <dbReference type="ARBA" id="ARBA00022679"/>
    </source>
</evidence>
<dbReference type="Gene3D" id="3.40.50.1970">
    <property type="match status" value="1"/>
</dbReference>
<dbReference type="InterPro" id="IPR050071">
    <property type="entry name" value="Dehydroquinate_synthase"/>
</dbReference>
<dbReference type="Pfam" id="PF01202">
    <property type="entry name" value="SKI"/>
    <property type="match status" value="1"/>
</dbReference>
<evidence type="ECO:0000256" key="18">
    <source>
        <dbReference type="ARBA" id="ARBA00023285"/>
    </source>
</evidence>
<evidence type="ECO:0000256" key="20">
    <source>
        <dbReference type="HAMAP-Rule" id="MF_00109"/>
    </source>
</evidence>
<feature type="binding site" evidence="20">
    <location>
        <position position="118"/>
    </location>
    <ligand>
        <name>ATP</name>
        <dbReference type="ChEBI" id="CHEBI:30616"/>
    </ligand>
</feature>
<dbReference type="Pfam" id="PF24621">
    <property type="entry name" value="DHQS_C"/>
    <property type="match status" value="1"/>
</dbReference>
<evidence type="ECO:0000256" key="7">
    <source>
        <dbReference type="ARBA" id="ARBA00022605"/>
    </source>
</evidence>
<dbReference type="CDD" id="cd00464">
    <property type="entry name" value="SK"/>
    <property type="match status" value="1"/>
</dbReference>
<feature type="binding site" evidence="21">
    <location>
        <position position="370"/>
    </location>
    <ligand>
        <name>Zn(2+)</name>
        <dbReference type="ChEBI" id="CHEBI:29105"/>
    </ligand>
</feature>
<keyword evidence="14 21" id="KW-0520">NAD</keyword>
<feature type="binding site" evidence="21">
    <location>
        <position position="449"/>
    </location>
    <ligand>
        <name>Zn(2+)</name>
        <dbReference type="ChEBI" id="CHEBI:29105"/>
    </ligand>
</feature>
<evidence type="ECO:0000256" key="10">
    <source>
        <dbReference type="ARBA" id="ARBA00022741"/>
    </source>
</evidence>
<dbReference type="EC" id="4.2.3.4" evidence="21"/>
<dbReference type="EC" id="2.7.1.71" evidence="20"/>
<evidence type="ECO:0000256" key="5">
    <source>
        <dbReference type="ARBA" id="ARBA00005412"/>
    </source>
</evidence>
<dbReference type="GO" id="GO:0008652">
    <property type="term" value="P:amino acid biosynthetic process"/>
    <property type="evidence" value="ECO:0007669"/>
    <property type="project" value="UniProtKB-KW"/>
</dbReference>
<dbReference type="FunFam" id="1.20.1090.10:FF:000006">
    <property type="entry name" value="3-dehydroquinate synthase"/>
    <property type="match status" value="1"/>
</dbReference>
<sequence>MSGPLVVLVGPMGVGKSTVGELLAARLGTTYRDTDADVVAEAGKPIAEIFYDEGEEHFRALERRAVAAAVAGHPGVLSLGGGAVLDGATRELLAGRPVVYLSMDVDEAVRRVGLGAARPLLAVNPRRQWRELMDARRHLYEEVARTVVATDENTPEEVAQAIIDALELPEGQAAPGVENTGMTQQSPTRIQVAGSAGSDPYEVLVGHQLLGELPQLIGDRAKRVAVLHPEALAETGEAVREDLAAQGYEAIAIQLPNAEEAKTVEVAAYCWKALGQTGFTRTDVIVGIGGGATTDVAGFVAASWLRGVRWIAVPTTVLGMVDAAVGGKTGINTAEGKNLVGAFHPPAGVLCDLAALESLPVHDYVSGMAEIIKAGFIADPVILDLVEADPEGARTPSGPHTAELIERSIRVKAEVVSSDLKESGLREILNYGHTLGHAIEKNERYKWRHGAAVSIGMVFAAELGRLAGRLDDATADRHRTILESVGLPLTYRGDQWPKLLENMKVDKKSRGDLLRFIVLDGIGKPTVLEGPDPAVLLAAYGEVSA</sequence>
<comment type="caution">
    <text evidence="21">Lacks conserved residue(s) required for the propagation of feature annotation.</text>
</comment>
<dbReference type="InterPro" id="IPR030960">
    <property type="entry name" value="DHQS/DOIS_N"/>
</dbReference>
<keyword evidence="6 21" id="KW-0963">Cytoplasm</keyword>
<dbReference type="EMBL" id="QWFA01000176">
    <property type="protein sequence ID" value="ROV65618.1"/>
    <property type="molecule type" value="Genomic_DNA"/>
</dbReference>
<reference evidence="24 25" key="1">
    <citation type="submission" date="2018-08" db="EMBL/GenBank/DDBJ databases">
        <title>Streptomyces globisporus 1912-4Crt, whole genome shotgun sequence.</title>
        <authorList>
            <person name="Matselyukh B."/>
        </authorList>
    </citation>
    <scope>NUCLEOTIDE SEQUENCE [LARGE SCALE GENOMIC DNA]</scope>
    <source>
        <strain evidence="24 25">1912-4Crt</strain>
    </source>
</reference>
<dbReference type="GO" id="GO:0005737">
    <property type="term" value="C:cytoplasm"/>
    <property type="evidence" value="ECO:0007669"/>
    <property type="project" value="UniProtKB-SubCell"/>
</dbReference>
<dbReference type="GO" id="GO:0009423">
    <property type="term" value="P:chorismate biosynthetic process"/>
    <property type="evidence" value="ECO:0007669"/>
    <property type="project" value="UniProtKB-UniRule"/>
</dbReference>
<name>A0A423UTF7_STRGL</name>
<dbReference type="AlphaFoldDB" id="A0A423UTF7"/>
<evidence type="ECO:0000256" key="2">
    <source>
        <dbReference type="ARBA" id="ARBA00001911"/>
    </source>
</evidence>
<keyword evidence="12 21" id="KW-0862">Zinc</keyword>
<keyword evidence="7 21" id="KW-0028">Amino-acid biosynthesis</keyword>
<dbReference type="InterPro" id="IPR031322">
    <property type="entry name" value="Shikimate/glucono_kinase"/>
</dbReference>
<comment type="catalytic activity">
    <reaction evidence="1 21">
        <text>7-phospho-2-dehydro-3-deoxy-D-arabino-heptonate = 3-dehydroquinate + phosphate</text>
        <dbReference type="Rhea" id="RHEA:21968"/>
        <dbReference type="ChEBI" id="CHEBI:32364"/>
        <dbReference type="ChEBI" id="CHEBI:43474"/>
        <dbReference type="ChEBI" id="CHEBI:58394"/>
        <dbReference type="EC" id="4.2.3.4"/>
    </reaction>
</comment>
<keyword evidence="16 21" id="KW-0456">Lyase</keyword>
<comment type="pathway">
    <text evidence="3 21">Metabolic intermediate biosynthesis; chorismate biosynthesis; chorismate from D-erythrose 4-phosphate and phosphoenolpyruvate: step 2/7.</text>
</comment>
<feature type="binding site" evidence="20">
    <location>
        <position position="17"/>
    </location>
    <ligand>
        <name>Mg(2+)</name>
        <dbReference type="ChEBI" id="CHEBI:18420"/>
    </ligand>
</feature>
<comment type="similarity">
    <text evidence="20">Belongs to the shikimate kinase family.</text>
</comment>
<feature type="binding site" evidence="21">
    <location>
        <position position="433"/>
    </location>
    <ligand>
        <name>Zn(2+)</name>
        <dbReference type="ChEBI" id="CHEBI:29105"/>
    </ligand>
</feature>
<dbReference type="InterPro" id="IPR027417">
    <property type="entry name" value="P-loop_NTPase"/>
</dbReference>
<dbReference type="SUPFAM" id="SSF52540">
    <property type="entry name" value="P-loop containing nucleoside triphosphate hydrolases"/>
    <property type="match status" value="1"/>
</dbReference>
<evidence type="ECO:0000259" key="23">
    <source>
        <dbReference type="Pfam" id="PF24621"/>
    </source>
</evidence>
<dbReference type="InterPro" id="IPR023000">
    <property type="entry name" value="Shikimate_kinase_CS"/>
</dbReference>
<keyword evidence="17" id="KW-0511">Multifunctional enzyme</keyword>
<feature type="binding site" evidence="21">
    <location>
        <position position="328"/>
    </location>
    <ligand>
        <name>NAD(+)</name>
        <dbReference type="ChEBI" id="CHEBI:57540"/>
    </ligand>
</feature>
<comment type="similarity">
    <text evidence="5 21">Belongs to the sugar phosphate cyclases superfamily. Dehydroquinate synthase family.</text>
</comment>
<comment type="cofactor">
    <cofactor evidence="21">
        <name>Co(2+)</name>
        <dbReference type="ChEBI" id="CHEBI:48828"/>
    </cofactor>
    <cofactor evidence="21">
        <name>Zn(2+)</name>
        <dbReference type="ChEBI" id="CHEBI:29105"/>
    </cofactor>
    <text evidence="21">Binds 1 divalent metal cation per subunit. Can use either Co(2+) or Zn(2+).</text>
</comment>
<comment type="caution">
    <text evidence="24">The sequence shown here is derived from an EMBL/GenBank/DDBJ whole genome shotgun (WGS) entry which is preliminary data.</text>
</comment>
<comment type="cofactor">
    <cofactor evidence="2 21">
        <name>NAD(+)</name>
        <dbReference type="ChEBI" id="CHEBI:57540"/>
    </cofactor>
</comment>
<comment type="cofactor">
    <cofactor evidence="20">
        <name>Mg(2+)</name>
        <dbReference type="ChEBI" id="CHEBI:18420"/>
    </cofactor>
    <text evidence="20">Binds 1 Mg(2+) ion per subunit.</text>
</comment>
<feature type="binding site" evidence="21">
    <location>
        <begin position="315"/>
        <end position="316"/>
    </location>
    <ligand>
        <name>NAD(+)</name>
        <dbReference type="ChEBI" id="CHEBI:57540"/>
    </ligand>
</feature>
<evidence type="ECO:0000256" key="6">
    <source>
        <dbReference type="ARBA" id="ARBA00022490"/>
    </source>
</evidence>
<dbReference type="GO" id="GO:0000287">
    <property type="term" value="F:magnesium ion binding"/>
    <property type="evidence" value="ECO:0007669"/>
    <property type="project" value="UniProtKB-UniRule"/>
</dbReference>
<evidence type="ECO:0000256" key="9">
    <source>
        <dbReference type="ARBA" id="ARBA00022723"/>
    </source>
</evidence>
<dbReference type="GO" id="GO:0004765">
    <property type="term" value="F:shikimate kinase activity"/>
    <property type="evidence" value="ECO:0007669"/>
    <property type="project" value="UniProtKB-UniRule"/>
</dbReference>
<dbReference type="Pfam" id="PF01761">
    <property type="entry name" value="DHQ_synthase"/>
    <property type="match status" value="1"/>
</dbReference>
<evidence type="ECO:0000313" key="24">
    <source>
        <dbReference type="EMBL" id="ROV65618.1"/>
    </source>
</evidence>
<dbReference type="PANTHER" id="PTHR43622">
    <property type="entry name" value="3-DEHYDROQUINATE SYNTHASE"/>
    <property type="match status" value="1"/>
</dbReference>
<dbReference type="PRINTS" id="PR01100">
    <property type="entry name" value="SHIKIMTKNASE"/>
</dbReference>
<comment type="subunit">
    <text evidence="20">Monomer.</text>
</comment>
<feature type="domain" description="3-dehydroquinate synthase C-terminal" evidence="23">
    <location>
        <begin position="367"/>
        <end position="509"/>
    </location>
</feature>
<evidence type="ECO:0000256" key="13">
    <source>
        <dbReference type="ARBA" id="ARBA00022840"/>
    </source>
</evidence>
<dbReference type="Proteomes" id="UP000285596">
    <property type="component" value="Unassembled WGS sequence"/>
</dbReference>
<keyword evidence="20" id="KW-0460">Magnesium</keyword>
<dbReference type="SUPFAM" id="SSF56796">
    <property type="entry name" value="Dehydroquinate synthase-like"/>
    <property type="match status" value="1"/>
</dbReference>
<dbReference type="Gene3D" id="3.40.50.300">
    <property type="entry name" value="P-loop containing nucleotide triphosphate hydrolases"/>
    <property type="match status" value="1"/>
</dbReference>
<dbReference type="GO" id="GO:0005524">
    <property type="term" value="F:ATP binding"/>
    <property type="evidence" value="ECO:0007669"/>
    <property type="project" value="UniProtKB-UniRule"/>
</dbReference>
<feature type="binding site" evidence="20">
    <location>
        <position position="59"/>
    </location>
    <ligand>
        <name>substrate</name>
    </ligand>
</feature>
<evidence type="ECO:0000256" key="12">
    <source>
        <dbReference type="ARBA" id="ARBA00022833"/>
    </source>
</evidence>
<evidence type="ECO:0000256" key="4">
    <source>
        <dbReference type="ARBA" id="ARBA00004842"/>
    </source>
</evidence>
<dbReference type="InterPro" id="IPR000623">
    <property type="entry name" value="Shikimate_kinase/TSH1"/>
</dbReference>
<evidence type="ECO:0000256" key="21">
    <source>
        <dbReference type="HAMAP-Rule" id="MF_00110"/>
    </source>
</evidence>
<evidence type="ECO:0000259" key="22">
    <source>
        <dbReference type="Pfam" id="PF01761"/>
    </source>
</evidence>
<evidence type="ECO:0000256" key="17">
    <source>
        <dbReference type="ARBA" id="ARBA00023268"/>
    </source>
</evidence>
<evidence type="ECO:0000256" key="19">
    <source>
        <dbReference type="ARBA" id="ARBA00048567"/>
    </source>
</evidence>
<feature type="binding site" evidence="20">
    <location>
        <position position="81"/>
    </location>
    <ligand>
        <name>substrate</name>
    </ligand>
</feature>
<dbReference type="HAMAP" id="MF_00110">
    <property type="entry name" value="DHQ_synthase"/>
    <property type="match status" value="1"/>
</dbReference>
<keyword evidence="9 21" id="KW-0479">Metal-binding</keyword>
<dbReference type="InterPro" id="IPR016037">
    <property type="entry name" value="DHQ_synth_AroB"/>
</dbReference>